<dbReference type="Pfam" id="PF01494">
    <property type="entry name" value="FAD_binding_3"/>
    <property type="match status" value="1"/>
</dbReference>
<keyword evidence="5" id="KW-0274">FAD</keyword>
<dbReference type="UniPathway" id="UPA00232"/>
<keyword evidence="4" id="KW-0285">Flavoprotein</keyword>
<dbReference type="Proteomes" id="UP000243640">
    <property type="component" value="Unassembled WGS sequence"/>
</dbReference>
<comment type="subunit">
    <text evidence="8">Component of the Ubi complex metabolon, which regroups five ubiquinone biosynthesis proteins (UbiE, UbiF, UbiG, UbiH and UbiI) and two accessory factors (UbiK and the lipid-binding protein UbiJ).</text>
</comment>
<evidence type="ECO:0000256" key="3">
    <source>
        <dbReference type="ARBA" id="ARBA00005349"/>
    </source>
</evidence>
<dbReference type="GO" id="GO:0019168">
    <property type="term" value="F:2-polyprenylphenol 6-hydroxylase activity"/>
    <property type="evidence" value="ECO:0007669"/>
    <property type="project" value="TreeGrafter"/>
</dbReference>
<evidence type="ECO:0000313" key="13">
    <source>
        <dbReference type="Proteomes" id="UP000295058"/>
    </source>
</evidence>
<name>A0A235CQ00_9GAMM</name>
<comment type="similarity">
    <text evidence="3">Belongs to the UbiH/COQ6 family.</text>
</comment>
<evidence type="ECO:0000256" key="8">
    <source>
        <dbReference type="ARBA" id="ARBA00065734"/>
    </source>
</evidence>
<dbReference type="GO" id="GO:0110142">
    <property type="term" value="C:ubiquinone biosynthesis complex"/>
    <property type="evidence" value="ECO:0007669"/>
    <property type="project" value="UniProtKB-ARBA"/>
</dbReference>
<feature type="domain" description="FAD-binding" evidence="9">
    <location>
        <begin position="4"/>
        <end position="319"/>
    </location>
</feature>
<evidence type="ECO:0000259" key="9">
    <source>
        <dbReference type="Pfam" id="PF01494"/>
    </source>
</evidence>
<protein>
    <submittedName>
        <fullName evidence="10 11">2-octaprenylphenol hydroxylase</fullName>
    </submittedName>
</protein>
<dbReference type="AlphaFoldDB" id="A0A235CQ00"/>
<evidence type="ECO:0000313" key="11">
    <source>
        <dbReference type="EMBL" id="TDW62278.1"/>
    </source>
</evidence>
<evidence type="ECO:0000256" key="6">
    <source>
        <dbReference type="ARBA" id="ARBA00023002"/>
    </source>
</evidence>
<accession>A0A235CQ00</accession>
<dbReference type="RefSeq" id="WP_094276519.1">
    <property type="nucleotide sequence ID" value="NZ_NQJF01000001.1"/>
</dbReference>
<dbReference type="InterPro" id="IPR002938">
    <property type="entry name" value="FAD-bd"/>
</dbReference>
<dbReference type="Proteomes" id="UP000295058">
    <property type="component" value="Unassembled WGS sequence"/>
</dbReference>
<evidence type="ECO:0000256" key="5">
    <source>
        <dbReference type="ARBA" id="ARBA00022827"/>
    </source>
</evidence>
<comment type="cofactor">
    <cofactor evidence="1">
        <name>FAD</name>
        <dbReference type="ChEBI" id="CHEBI:57692"/>
    </cofactor>
</comment>
<comment type="pathway">
    <text evidence="2">Cofactor biosynthesis; ubiquinone biosynthesis.</text>
</comment>
<evidence type="ECO:0000313" key="12">
    <source>
        <dbReference type="Proteomes" id="UP000243640"/>
    </source>
</evidence>
<dbReference type="InterPro" id="IPR010971">
    <property type="entry name" value="UbiH/COQ6"/>
</dbReference>
<dbReference type="InterPro" id="IPR051205">
    <property type="entry name" value="UbiH/COQ6_monooxygenase"/>
</dbReference>
<dbReference type="NCBIfam" id="TIGR01988">
    <property type="entry name" value="Ubi-OHases"/>
    <property type="match status" value="1"/>
</dbReference>
<dbReference type="SUPFAM" id="SSF51905">
    <property type="entry name" value="FAD/NAD(P)-binding domain"/>
    <property type="match status" value="1"/>
</dbReference>
<dbReference type="InterPro" id="IPR036188">
    <property type="entry name" value="FAD/NAD-bd_sf"/>
</dbReference>
<evidence type="ECO:0000256" key="1">
    <source>
        <dbReference type="ARBA" id="ARBA00001974"/>
    </source>
</evidence>
<proteinExistence type="inferred from homology"/>
<dbReference type="PRINTS" id="PR00420">
    <property type="entry name" value="RNGMNOXGNASE"/>
</dbReference>
<evidence type="ECO:0000256" key="4">
    <source>
        <dbReference type="ARBA" id="ARBA00022630"/>
    </source>
</evidence>
<dbReference type="EMBL" id="SODO01000001">
    <property type="protein sequence ID" value="TDW62278.1"/>
    <property type="molecule type" value="Genomic_DNA"/>
</dbReference>
<organism evidence="10 12">
    <name type="scientific">Oceanimonas baumannii</name>
    <dbReference type="NCBI Taxonomy" id="129578"/>
    <lineage>
        <taxon>Bacteria</taxon>
        <taxon>Pseudomonadati</taxon>
        <taxon>Pseudomonadota</taxon>
        <taxon>Gammaproteobacteria</taxon>
        <taxon>Aeromonadales</taxon>
        <taxon>Aeromonadaceae</taxon>
        <taxon>Oceanimonas</taxon>
    </lineage>
</organism>
<dbReference type="PROSITE" id="PS01304">
    <property type="entry name" value="UBIH"/>
    <property type="match status" value="1"/>
</dbReference>
<dbReference type="PANTHER" id="PTHR43876">
    <property type="entry name" value="UBIQUINONE BIOSYNTHESIS MONOOXYGENASE COQ6, MITOCHONDRIAL"/>
    <property type="match status" value="1"/>
</dbReference>
<dbReference type="EMBL" id="NQJF01000001">
    <property type="protein sequence ID" value="OYD26077.1"/>
    <property type="molecule type" value="Genomic_DNA"/>
</dbReference>
<evidence type="ECO:0000313" key="10">
    <source>
        <dbReference type="EMBL" id="OYD26077.1"/>
    </source>
</evidence>
<reference evidence="10 12" key="1">
    <citation type="submission" date="2017-08" db="EMBL/GenBank/DDBJ databases">
        <title>Draft Genome Sequence of the Marine Bacterium Oceanimonas baumannii ATCC 700832.</title>
        <authorList>
            <person name="Mcclelland W.D."/>
            <person name="Brennan M.A."/>
            <person name="Trachtenberg A.M."/>
            <person name="Maclea K.S."/>
        </authorList>
    </citation>
    <scope>NUCLEOTIDE SEQUENCE [LARGE SCALE GENOMIC DNA]</scope>
    <source>
        <strain evidence="10 12">ATCC 700832</strain>
    </source>
</reference>
<dbReference type="InterPro" id="IPR018168">
    <property type="entry name" value="Ubi_Hdrlase_CS"/>
</dbReference>
<dbReference type="OrthoDB" id="9769565at2"/>
<dbReference type="PANTHER" id="PTHR43876:SF7">
    <property type="entry name" value="UBIQUINONE BIOSYNTHESIS MONOOXYGENASE COQ6, MITOCHONDRIAL"/>
    <property type="match status" value="1"/>
</dbReference>
<keyword evidence="7" id="KW-0503">Monooxygenase</keyword>
<keyword evidence="6" id="KW-0560">Oxidoreductase</keyword>
<sequence length="407" mass="44194">MQAADVIIIGGGMVGLTLALALAPSGLKVAVVEGQTPDETFGDVADNRVSAINLASQTLLERLNAWPADSNRLGPYTSMEVWEAESRGRIGFSAELMHQSHLGHIVENRLLQHCLLEQARRSSHISLHMPARATTVSASDAGAFVLLDDGTPITGRLLVGADGARSWLRGQMQPGMTEWDYDHHALVATIETDEPHEQCARQVFRGNNIIAFLPLADRHRCSLVWSCTPEHANELLALSEGDFNKQLTTAFDLRMRLCRVLGPRMAIPLKARYSQQFCGTRWALIGDAAHTIHPLAGQGVNLGLQDAAALAETLMARHTEGKDIGELAGLRGFERWRKAEASTMLAGMEGLKRLFGSELGPVKELRALGLSLTDRLIPLKRRLAAHALGVGGMQPALSRIGNIVEKN</sequence>
<evidence type="ECO:0000256" key="2">
    <source>
        <dbReference type="ARBA" id="ARBA00004749"/>
    </source>
</evidence>
<dbReference type="GO" id="GO:0006744">
    <property type="term" value="P:ubiquinone biosynthetic process"/>
    <property type="evidence" value="ECO:0007669"/>
    <property type="project" value="UniProtKB-UniPathway"/>
</dbReference>
<dbReference type="GO" id="GO:0071949">
    <property type="term" value="F:FAD binding"/>
    <property type="evidence" value="ECO:0007669"/>
    <property type="project" value="InterPro"/>
</dbReference>
<dbReference type="FunFam" id="3.50.50.60:FF:000021">
    <property type="entry name" value="Ubiquinone biosynthesis monooxygenase COQ6"/>
    <property type="match status" value="1"/>
</dbReference>
<keyword evidence="13" id="KW-1185">Reference proteome</keyword>
<gene>
    <name evidence="10" type="ORF">B6S09_00365</name>
    <name evidence="11" type="ORF">LY04_00340</name>
</gene>
<comment type="caution">
    <text evidence="10">The sequence shown here is derived from an EMBL/GenBank/DDBJ whole genome shotgun (WGS) entry which is preliminary data.</text>
</comment>
<reference evidence="11 13" key="2">
    <citation type="submission" date="2019-03" db="EMBL/GenBank/DDBJ databases">
        <title>Genomic Encyclopedia of Archaeal and Bacterial Type Strains, Phase II (KMG-II): from individual species to whole genera.</title>
        <authorList>
            <person name="Goeker M."/>
        </authorList>
    </citation>
    <scope>NUCLEOTIDE SEQUENCE [LARGE SCALE GENOMIC DNA]</scope>
    <source>
        <strain evidence="11 13">DSM 15594</strain>
    </source>
</reference>
<evidence type="ECO:0000256" key="7">
    <source>
        <dbReference type="ARBA" id="ARBA00023033"/>
    </source>
</evidence>
<dbReference type="Gene3D" id="3.50.50.60">
    <property type="entry name" value="FAD/NAD(P)-binding domain"/>
    <property type="match status" value="2"/>
</dbReference>